<keyword evidence="2" id="KW-1185">Reference proteome</keyword>
<organism evidence="1 2">
    <name type="scientific">Catonella massiliensis</name>
    <dbReference type="NCBI Taxonomy" id="2799636"/>
    <lineage>
        <taxon>Bacteria</taxon>
        <taxon>Bacillati</taxon>
        <taxon>Bacillota</taxon>
        <taxon>Clostridia</taxon>
        <taxon>Lachnospirales</taxon>
        <taxon>Lachnospiraceae</taxon>
        <taxon>Catonella</taxon>
    </lineage>
</organism>
<protein>
    <submittedName>
        <fullName evidence="1">Uncharacterized protein</fullName>
    </submittedName>
</protein>
<dbReference type="RefSeq" id="WP_208428314.1">
    <property type="nucleotide sequence ID" value="NZ_JAEPRJ010000001.1"/>
</dbReference>
<reference evidence="1 2" key="1">
    <citation type="submission" date="2021-01" db="EMBL/GenBank/DDBJ databases">
        <title>Isolation and description of Catonella massiliensis sp. nov., a novel Catonella species, isolated from a stable periodontitis subject.</title>
        <authorList>
            <person name="Antezack A."/>
            <person name="Boxberger M."/>
            <person name="La Scola B."/>
            <person name="Monnet-Corti V."/>
        </authorList>
    </citation>
    <scope>NUCLEOTIDE SEQUENCE [LARGE SCALE GENOMIC DNA]</scope>
    <source>
        <strain evidence="1 2">Marseille-Q4567</strain>
    </source>
</reference>
<dbReference type="Proteomes" id="UP000604730">
    <property type="component" value="Unassembled WGS sequence"/>
</dbReference>
<accession>A0ABS1IXY8</accession>
<proteinExistence type="predicted"/>
<evidence type="ECO:0000313" key="2">
    <source>
        <dbReference type="Proteomes" id="UP000604730"/>
    </source>
</evidence>
<sequence length="106" mass="12735">MKYRYIPLALLYVTLCSAYEETNRFEKTIQYADMTIEYSISSLRGDFLVFLLEEKTYTLDRMTGDNSESKSKYIQSYRIRCLMKASERQKAPLRRAFQKWYGEELH</sequence>
<name>A0ABS1IXY8_9FIRM</name>
<comment type="caution">
    <text evidence="1">The sequence shown here is derived from an EMBL/GenBank/DDBJ whole genome shotgun (WGS) entry which is preliminary data.</text>
</comment>
<evidence type="ECO:0000313" key="1">
    <source>
        <dbReference type="EMBL" id="MBK5896758.1"/>
    </source>
</evidence>
<gene>
    <name evidence="1" type="ORF">JJN12_03015</name>
</gene>
<dbReference type="EMBL" id="JAEPRJ010000001">
    <property type="protein sequence ID" value="MBK5896758.1"/>
    <property type="molecule type" value="Genomic_DNA"/>
</dbReference>